<feature type="compositionally biased region" description="Basic and acidic residues" evidence="6">
    <location>
        <begin position="670"/>
        <end position="679"/>
    </location>
</feature>
<comment type="caution">
    <text evidence="8">The sequence shown here is derived from an EMBL/GenBank/DDBJ whole genome shotgun (WGS) entry which is preliminary data.</text>
</comment>
<feature type="compositionally biased region" description="Basic residues" evidence="6">
    <location>
        <begin position="648"/>
        <end position="662"/>
    </location>
</feature>
<dbReference type="OrthoDB" id="1924287at2759"/>
<accession>A0A3R7R0J6</accession>
<organism evidence="8 9">
    <name type="scientific">Penaeus vannamei</name>
    <name type="common">Whiteleg shrimp</name>
    <name type="synonym">Litopenaeus vannamei</name>
    <dbReference type="NCBI Taxonomy" id="6689"/>
    <lineage>
        <taxon>Eukaryota</taxon>
        <taxon>Metazoa</taxon>
        <taxon>Ecdysozoa</taxon>
        <taxon>Arthropoda</taxon>
        <taxon>Crustacea</taxon>
        <taxon>Multicrustacea</taxon>
        <taxon>Malacostraca</taxon>
        <taxon>Eumalacostraca</taxon>
        <taxon>Eucarida</taxon>
        <taxon>Decapoda</taxon>
        <taxon>Dendrobranchiata</taxon>
        <taxon>Penaeoidea</taxon>
        <taxon>Penaeidae</taxon>
        <taxon>Penaeus</taxon>
    </lineage>
</organism>
<feature type="compositionally biased region" description="Acidic residues" evidence="6">
    <location>
        <begin position="1148"/>
        <end position="1161"/>
    </location>
</feature>
<proteinExistence type="inferred from homology"/>
<feature type="compositionally biased region" description="Basic and acidic residues" evidence="6">
    <location>
        <begin position="13"/>
        <end position="38"/>
    </location>
</feature>
<name>A0A3R7R0J6_PENVA</name>
<evidence type="ECO:0000256" key="3">
    <source>
        <dbReference type="ARBA" id="ARBA00022664"/>
    </source>
</evidence>
<feature type="compositionally biased region" description="Basic and acidic residues" evidence="6">
    <location>
        <begin position="363"/>
        <end position="442"/>
    </location>
</feature>
<dbReference type="InterPro" id="IPR050781">
    <property type="entry name" value="CWC22_splicing_factor"/>
</dbReference>
<comment type="similarity">
    <text evidence="2">Belongs to the CWC22 family.</text>
</comment>
<dbReference type="Proteomes" id="UP000283509">
    <property type="component" value="Unassembled WGS sequence"/>
</dbReference>
<dbReference type="PANTHER" id="PTHR18034">
    <property type="entry name" value="CELL CYCLE CONTROL PROTEIN CWF22-RELATED"/>
    <property type="match status" value="1"/>
</dbReference>
<dbReference type="InterPro" id="IPR003890">
    <property type="entry name" value="MIF4G-like_typ-3"/>
</dbReference>
<dbReference type="GO" id="GO:0000398">
    <property type="term" value="P:mRNA splicing, via spliceosome"/>
    <property type="evidence" value="ECO:0007669"/>
    <property type="project" value="TreeGrafter"/>
</dbReference>
<keyword evidence="5" id="KW-0539">Nucleus</keyword>
<evidence type="ECO:0000256" key="2">
    <source>
        <dbReference type="ARBA" id="ARBA00006856"/>
    </source>
</evidence>
<comment type="subcellular location">
    <subcellularLocation>
        <location evidence="1">Nucleus speckle</location>
    </subcellularLocation>
</comment>
<evidence type="ECO:0000313" key="9">
    <source>
        <dbReference type="Proteomes" id="UP000283509"/>
    </source>
</evidence>
<feature type="compositionally biased region" description="Basic and acidic residues" evidence="6">
    <location>
        <begin position="214"/>
        <end position="225"/>
    </location>
</feature>
<feature type="compositionally biased region" description="Basic and acidic residues" evidence="6">
    <location>
        <begin position="236"/>
        <end position="297"/>
    </location>
</feature>
<keyword evidence="9" id="KW-1185">Reference proteome</keyword>
<feature type="compositionally biased region" description="Basic and acidic residues" evidence="6">
    <location>
        <begin position="794"/>
        <end position="803"/>
    </location>
</feature>
<dbReference type="GO" id="GO:0071013">
    <property type="term" value="C:catalytic step 2 spliceosome"/>
    <property type="evidence" value="ECO:0007669"/>
    <property type="project" value="TreeGrafter"/>
</dbReference>
<keyword evidence="3" id="KW-0507">mRNA processing</keyword>
<evidence type="ECO:0000256" key="6">
    <source>
        <dbReference type="SAM" id="MobiDB-lite"/>
    </source>
</evidence>
<feature type="compositionally biased region" description="Basic and acidic residues" evidence="6">
    <location>
        <begin position="694"/>
        <end position="715"/>
    </location>
</feature>
<evidence type="ECO:0000256" key="5">
    <source>
        <dbReference type="ARBA" id="ARBA00023242"/>
    </source>
</evidence>
<feature type="compositionally biased region" description="Basic residues" evidence="6">
    <location>
        <begin position="77"/>
        <end position="86"/>
    </location>
</feature>
<feature type="compositionally biased region" description="Basic and acidic residues" evidence="6">
    <location>
        <begin position="484"/>
        <end position="514"/>
    </location>
</feature>
<feature type="compositionally biased region" description="Acidic residues" evidence="6">
    <location>
        <begin position="197"/>
        <end position="208"/>
    </location>
</feature>
<reference evidence="8 9" key="1">
    <citation type="submission" date="2018-04" db="EMBL/GenBank/DDBJ databases">
        <authorList>
            <person name="Zhang X."/>
            <person name="Yuan J."/>
            <person name="Li F."/>
            <person name="Xiang J."/>
        </authorList>
    </citation>
    <scope>NUCLEOTIDE SEQUENCE [LARGE SCALE GENOMIC DNA]</scope>
    <source>
        <tissue evidence="8">Muscle</tissue>
    </source>
</reference>
<evidence type="ECO:0000256" key="1">
    <source>
        <dbReference type="ARBA" id="ARBA00004324"/>
    </source>
</evidence>
<dbReference type="PANTHER" id="PTHR18034:SF3">
    <property type="entry name" value="PRE-MRNA-SPLICING FACTOR CWC22 HOMOLOG"/>
    <property type="match status" value="1"/>
</dbReference>
<feature type="compositionally biased region" description="Basic and acidic residues" evidence="6">
    <location>
        <begin position="809"/>
        <end position="819"/>
    </location>
</feature>
<feature type="compositionally biased region" description="Basic and acidic residues" evidence="6">
    <location>
        <begin position="48"/>
        <end position="76"/>
    </location>
</feature>
<feature type="compositionally biased region" description="Basic and acidic residues" evidence="6">
    <location>
        <begin position="87"/>
        <end position="140"/>
    </location>
</feature>
<dbReference type="SUPFAM" id="SSF48371">
    <property type="entry name" value="ARM repeat"/>
    <property type="match status" value="1"/>
</dbReference>
<dbReference type="PROSITE" id="PS51366">
    <property type="entry name" value="MI"/>
    <property type="match status" value="1"/>
</dbReference>
<dbReference type="STRING" id="6689.A0A3R7R0J6"/>
<feature type="domain" description="MI" evidence="7">
    <location>
        <begin position="1177"/>
        <end position="1293"/>
    </location>
</feature>
<feature type="compositionally biased region" description="Basic and acidic residues" evidence="6">
    <location>
        <begin position="312"/>
        <end position="354"/>
    </location>
</feature>
<feature type="compositionally biased region" description="Basic residues" evidence="6">
    <location>
        <begin position="680"/>
        <end position="693"/>
    </location>
</feature>
<dbReference type="InterPro" id="IPR016024">
    <property type="entry name" value="ARM-type_fold"/>
</dbReference>
<protein>
    <submittedName>
        <fullName evidence="8">Pre-mRNA-splicing factor</fullName>
    </submittedName>
</protein>
<reference evidence="8 9" key="2">
    <citation type="submission" date="2019-01" db="EMBL/GenBank/DDBJ databases">
        <title>The decoding of complex shrimp genome reveals the adaptation for benthos swimmer, frequently molting mechanism and breeding impact on genome.</title>
        <authorList>
            <person name="Sun Y."/>
            <person name="Gao Y."/>
            <person name="Yu Y."/>
        </authorList>
    </citation>
    <scope>NUCLEOTIDE SEQUENCE [LARGE SCALE GENOMIC DNA]</scope>
    <source>
        <tissue evidence="8">Muscle</tissue>
    </source>
</reference>
<dbReference type="SMART" id="SM00544">
    <property type="entry name" value="MA3"/>
    <property type="match status" value="1"/>
</dbReference>
<feature type="non-terminal residue" evidence="8">
    <location>
        <position position="1382"/>
    </location>
</feature>
<feature type="compositionally biased region" description="Basic residues" evidence="6">
    <location>
        <begin position="537"/>
        <end position="559"/>
    </location>
</feature>
<feature type="compositionally biased region" description="Basic and acidic residues" evidence="6">
    <location>
        <begin position="175"/>
        <end position="196"/>
    </location>
</feature>
<feature type="compositionally biased region" description="Basic and acidic residues" evidence="6">
    <location>
        <begin position="521"/>
        <end position="531"/>
    </location>
</feature>
<dbReference type="GO" id="GO:0003723">
    <property type="term" value="F:RNA binding"/>
    <property type="evidence" value="ECO:0007669"/>
    <property type="project" value="InterPro"/>
</dbReference>
<keyword evidence="4" id="KW-0508">mRNA splicing</keyword>
<evidence type="ECO:0000259" key="7">
    <source>
        <dbReference type="PROSITE" id="PS51366"/>
    </source>
</evidence>
<dbReference type="SMART" id="SM00543">
    <property type="entry name" value="MIF4G"/>
    <property type="match status" value="1"/>
</dbReference>
<dbReference type="InterPro" id="IPR003891">
    <property type="entry name" value="Initiation_fac_eIF4g_MI"/>
</dbReference>
<gene>
    <name evidence="8" type="ORF">C7M84_001023</name>
</gene>
<dbReference type="Gene3D" id="1.25.40.180">
    <property type="match status" value="1"/>
</dbReference>
<feature type="compositionally biased region" description="Basic residues" evidence="6">
    <location>
        <begin position="1"/>
        <end position="12"/>
    </location>
</feature>
<feature type="compositionally biased region" description="Basic and acidic residues" evidence="6">
    <location>
        <begin position="157"/>
        <end position="168"/>
    </location>
</feature>
<dbReference type="Pfam" id="PF02847">
    <property type="entry name" value="MA3"/>
    <property type="match status" value="1"/>
</dbReference>
<feature type="region of interest" description="Disordered" evidence="6">
    <location>
        <begin position="1"/>
        <end position="832"/>
    </location>
</feature>
<evidence type="ECO:0000313" key="8">
    <source>
        <dbReference type="EMBL" id="ROT85976.1"/>
    </source>
</evidence>
<evidence type="ECO:0000256" key="4">
    <source>
        <dbReference type="ARBA" id="ARBA00023187"/>
    </source>
</evidence>
<dbReference type="EMBL" id="QCYY01000114">
    <property type="protein sequence ID" value="ROT85976.1"/>
    <property type="molecule type" value="Genomic_DNA"/>
</dbReference>
<sequence length="1382" mass="159931">MGRRSHSHSPVKGRSERQRRSRDRDRQDRHRYERDRKYSRGNGNRRSASKDQYVRERERDRGRHGRRDSPIREQRYSHRGKAKRWGRNWERDYSSDDDHQNREHHRGRDSDRARADDRSRERHRRYLSDYDREQRLRDRSVDEDEDGNESHNRRRRPSDSSSDRDAERLRKKGERHSSKLSHSDRHQERRERKSSTEESDSGSEEEPEVSCVKVKVEPDSDDSSKSKSKKQFPGQQKEKLRDSPFGRGNENEKREVITSRKESDPESKIIKKEKSDKKDKNSEPLQKDIEQRVEKHEGKRKRSDSNEIDSESSDKGAHLDKGHKKLQDIPKESHSEKERKSRKKENSSSESKSEDSEDENSEEKEIKKGKKNNEKSDSGSESHVRGKKDGPHEKLVERKGNSLDDDLHSHEQLQEKRAERSRIDISDNEARGRKEVEEKGNDNEGPQQQEKSSTVKNKGDGSSEDSSSSESDHKEKHKKHLEKKGRMSEDEKRIKEKDEKKDNRQSDSEKESSAKARRSRKSDTDSDHEGSSENSQKKTKKQRKVKKKKHSEKRSRKKTGSSSSSSSDECDKVVRKSTSPGIYDSNDETTEQELLRKKKQLEEQLKIEEEIRMRSENLEKEREAARARKYKAMKQKENDSDIEEDSHKKKNKTKNKKSRSRSRSQSASSHDLKADDKRENKSKKNRSGKKSRPHSSDEDGSDNDRSRRSKGRESEEPQIGGRYWGGEHSAETTRQMKAKQTKSSDTYWNKYADKLGIQIENPRYRDYGSERGRDKEGGRRREEWSSSSDRKRRANSEDDERRDSKKRKDVVGGDNKENSTSDPPAKPLIQKPVVDPLTLKTGGAYIPPAKLKMMQAQITDKSTVQFQRLAWEALKKSINGLVNKVNVSNIGIIVRELLKENIIRGRGILCRALMQAQSFSPTFTHVYSAMVAILNSKFPQIGELLLKRLVIQLRRGVRRNDKNICTSSCRFIAHLINQQVAHEVVALEILTLLLEKAKDLSDESEVGDKSRNNSCELAILFLTECGMKLSEVTPRGMNIIFETLRHILHEGKLEQRVTYMIEVIFAVRKDGFKDHASVPEELDLVEEDDQYTHIVELDGKMEGEDILNVFKHDPEYEENEEKYKEIRTGILGDGSDDSSSEGGSDSGSDSDDEESDDEEEKAESQIIIDQTETNMVAFRRTVYLTIQSSLDVDECAHKLLKGEIKPGWESELCNMILDCCAQQRTYIKFYGLLAQRFCLISKVYQEPFEQIFKEVYDTCHRLETEKLRNVARLFAHLLFSDAISWEVLNHVHLNEDETTSSSRVFVKILFQELAEFMSLAKLNERLRDPTLAAAFEGLLPRDNPRNTRFAINFFTSCGLGGLTDDLREFLRTQPKPTAVVAP</sequence>
<feature type="compositionally biased region" description="Basic and acidic residues" evidence="6">
    <location>
        <begin position="600"/>
        <end position="626"/>
    </location>
</feature>
<feature type="compositionally biased region" description="Polar residues" evidence="6">
    <location>
        <begin position="444"/>
        <end position="456"/>
    </location>
</feature>
<dbReference type="GO" id="GO:0016607">
    <property type="term" value="C:nuclear speck"/>
    <property type="evidence" value="ECO:0007669"/>
    <property type="project" value="UniProtKB-SubCell"/>
</dbReference>
<dbReference type="FunFam" id="1.25.40.180:FF:000004">
    <property type="entry name" value="pre-mRNA-splicing factor CWC22 homolog"/>
    <property type="match status" value="1"/>
</dbReference>
<feature type="compositionally biased region" description="Basic and acidic residues" evidence="6">
    <location>
        <begin position="762"/>
        <end position="784"/>
    </location>
</feature>
<feature type="region of interest" description="Disordered" evidence="6">
    <location>
        <begin position="1129"/>
        <end position="1167"/>
    </location>
</feature>